<sequence length="166" mass="19273">MKYWALLILLIFSIKESIANPYPLKPRDYYVGVNKIYQGKPATLKITDEYIKNYRTRLQEALNQDVEFAGEYVVAEWGCGSSCVIHSFINKRTGVVLDHVFGGEGGPFLEEVYLNSRLVKAFGENEADGKFYTYYYLLEGNQLKLVKMNEREPIDWVDIINYAYRK</sequence>
<name>A0AAW5RH63_ACIJU</name>
<gene>
    <name evidence="1" type="ORF">KTH64_17315</name>
</gene>
<accession>A0AAW5RH63</accession>
<proteinExistence type="predicted"/>
<dbReference type="EMBL" id="JAHPRE010000125">
    <property type="protein sequence ID" value="MCU4398641.1"/>
    <property type="molecule type" value="Genomic_DNA"/>
</dbReference>
<comment type="caution">
    <text evidence="1">The sequence shown here is derived from an EMBL/GenBank/DDBJ whole genome shotgun (WGS) entry which is preliminary data.</text>
</comment>
<dbReference type="RefSeq" id="WP_087090753.1">
    <property type="nucleotide sequence ID" value="NZ_JAHPRE010000125.1"/>
</dbReference>
<evidence type="ECO:0000313" key="2">
    <source>
        <dbReference type="Proteomes" id="UP001208534"/>
    </source>
</evidence>
<protein>
    <submittedName>
        <fullName evidence="1">Uncharacterized protein</fullName>
    </submittedName>
</protein>
<evidence type="ECO:0000313" key="1">
    <source>
        <dbReference type="EMBL" id="MCU4398641.1"/>
    </source>
</evidence>
<reference evidence="1" key="1">
    <citation type="submission" date="2021-06" db="EMBL/GenBank/DDBJ databases">
        <title>Propagation of a rapidly emergent carbapenem-resistant Acinetobacter baumannii lineage by various extra-hospital transmission networks.</title>
        <authorList>
            <person name="Calix J."/>
        </authorList>
    </citation>
    <scope>NUCLEOTIDE SEQUENCE</scope>
    <source>
        <strain evidence="1">WU_MDCI_Aw63</strain>
    </source>
</reference>
<dbReference type="AlphaFoldDB" id="A0AAW5RH63"/>
<dbReference type="Proteomes" id="UP001208534">
    <property type="component" value="Unassembled WGS sequence"/>
</dbReference>
<organism evidence="1 2">
    <name type="scientific">Acinetobacter junii</name>
    <dbReference type="NCBI Taxonomy" id="40215"/>
    <lineage>
        <taxon>Bacteria</taxon>
        <taxon>Pseudomonadati</taxon>
        <taxon>Pseudomonadota</taxon>
        <taxon>Gammaproteobacteria</taxon>
        <taxon>Moraxellales</taxon>
        <taxon>Moraxellaceae</taxon>
        <taxon>Acinetobacter</taxon>
    </lineage>
</organism>